<reference evidence="1 2" key="1">
    <citation type="submission" date="2024-04" db="EMBL/GenBank/DDBJ databases">
        <title>genome sequences of Mucor flavus KT1a and Helicostylum pulchrum KT1b strains isolated from the surface of a dry-aged beef.</title>
        <authorList>
            <person name="Toyotome T."/>
            <person name="Hosono M."/>
            <person name="Torimaru M."/>
            <person name="Fukuda K."/>
            <person name="Mikami N."/>
        </authorList>
    </citation>
    <scope>NUCLEOTIDE SEQUENCE [LARGE SCALE GENOMIC DNA]</scope>
    <source>
        <strain evidence="1 2">KT1a</strain>
    </source>
</reference>
<proteinExistence type="predicted"/>
<evidence type="ECO:0000313" key="2">
    <source>
        <dbReference type="Proteomes" id="UP001473302"/>
    </source>
</evidence>
<organism evidence="1 2">
    <name type="scientific">Mucor flavus</name>
    <dbReference type="NCBI Taxonomy" id="439312"/>
    <lineage>
        <taxon>Eukaryota</taxon>
        <taxon>Fungi</taxon>
        <taxon>Fungi incertae sedis</taxon>
        <taxon>Mucoromycota</taxon>
        <taxon>Mucoromycotina</taxon>
        <taxon>Mucoromycetes</taxon>
        <taxon>Mucorales</taxon>
        <taxon>Mucorineae</taxon>
        <taxon>Mucoraceae</taxon>
        <taxon>Mucor</taxon>
    </lineage>
</organism>
<protein>
    <submittedName>
        <fullName evidence="1">Uncharacterized protein</fullName>
    </submittedName>
</protein>
<dbReference type="Proteomes" id="UP001473302">
    <property type="component" value="Unassembled WGS sequence"/>
</dbReference>
<gene>
    <name evidence="1" type="ORF">MFLAVUS_008428</name>
</gene>
<evidence type="ECO:0000313" key="1">
    <source>
        <dbReference type="EMBL" id="GAA5814925.1"/>
    </source>
</evidence>
<comment type="caution">
    <text evidence="1">The sequence shown here is derived from an EMBL/GenBank/DDBJ whole genome shotgun (WGS) entry which is preliminary data.</text>
</comment>
<keyword evidence="2" id="KW-1185">Reference proteome</keyword>
<accession>A0ABP9Z738</accession>
<name>A0ABP9Z738_9FUNG</name>
<sequence length="324" mass="37555">MDLDEDPAMTYNKLVLLVDETTVPRVEIVSNQLNNSEEEVLYEISEEGPNDNTKDPSLIEENIKIKHIDYLHPSGLNDVLFANTIKSDGFTVDFLFEKRRATARQESKNDIENHDLALKDFKYEEVERMYHPIFIDSGRKAVRRSTKEYYNLTGSTKYSSRLQRLKNMKDLTIIETNIPTQKTCSSISYERFIQYIINYKDKLFDFYGKVTAKDRFFYVKNVAKKQQQNRKSGKWKPSMFHEKDKSKVPLIVFGNEMFGKDLVKLKGLRCGVVGIMWRCLKKREAAVDLVVVTVDEFKTSRICCRCGTDSLDDVAHVEGHSVLV</sequence>
<dbReference type="EMBL" id="BAABUK010000023">
    <property type="protein sequence ID" value="GAA5814925.1"/>
    <property type="molecule type" value="Genomic_DNA"/>
</dbReference>